<dbReference type="InterPro" id="IPR006091">
    <property type="entry name" value="Acyl-CoA_Oxase/DH_mid-dom"/>
</dbReference>
<name>A0ABS4FUF5_9BACL</name>
<dbReference type="PROSITE" id="PS00072">
    <property type="entry name" value="ACYL_COA_DH_1"/>
    <property type="match status" value="1"/>
</dbReference>
<dbReference type="Gene3D" id="2.40.110.10">
    <property type="entry name" value="Butyryl-CoA Dehydrogenase, subunit A, domain 2"/>
    <property type="match status" value="1"/>
</dbReference>
<evidence type="ECO:0000256" key="4">
    <source>
        <dbReference type="ARBA" id="ARBA00022827"/>
    </source>
</evidence>
<dbReference type="InterPro" id="IPR037069">
    <property type="entry name" value="AcylCoA_DH/ox_N_sf"/>
</dbReference>
<feature type="domain" description="Acyl-CoA oxidase/dehydrogenase middle" evidence="7">
    <location>
        <begin position="120"/>
        <end position="212"/>
    </location>
</feature>
<dbReference type="Gene3D" id="1.20.140.10">
    <property type="entry name" value="Butyryl-CoA Dehydrogenase, subunit A, domain 3"/>
    <property type="match status" value="1"/>
</dbReference>
<accession>A0ABS4FUF5</accession>
<dbReference type="InterPro" id="IPR046373">
    <property type="entry name" value="Acyl-CoA_Oxase/DH_mid-dom_sf"/>
</dbReference>
<sequence length="379" mass="42763">MIFTPTKDQKEIRDEIINFTLANLNDPNEKDCFSTKLWNKVSEFGLLGLNLPEEYNGMNQNYTTAAMVYEALGYTCENNGLVFAINNHVWVCQQLIYLYGSQQLKNKYLPRMACGEMIGAIAITEPDAGSDAYSMRTIAKEVEGGYELSGSKMFISNGTVADIFIVFSKNISDNRLTAFVVEKAFAGVSSGQDIEKMGLEGCPMSEISFNGCIIPKENVLDEVNFGDHILRDALELERCYEFAPHVGAMQRVMEKCLQYVEEREQFGRKLSSFQAVTHKIAEMKVKIEMSRLMLYKIAGLRDDGKNTYMETSIFKLFVSEAYIKTCQDAIQIFGAYGYTKEYGLEQELRDAIACSIYSGTSEVQKNIIFTLSQSEMLLK</sequence>
<dbReference type="Proteomes" id="UP001519272">
    <property type="component" value="Unassembled WGS sequence"/>
</dbReference>
<dbReference type="Gene3D" id="1.10.540.10">
    <property type="entry name" value="Acyl-CoA dehydrogenase/oxidase, N-terminal domain"/>
    <property type="match status" value="1"/>
</dbReference>
<dbReference type="PANTHER" id="PTHR43884">
    <property type="entry name" value="ACYL-COA DEHYDROGENASE"/>
    <property type="match status" value="1"/>
</dbReference>
<dbReference type="Pfam" id="PF02770">
    <property type="entry name" value="Acyl-CoA_dh_M"/>
    <property type="match status" value="1"/>
</dbReference>
<keyword evidence="4 5" id="KW-0274">FAD</keyword>
<dbReference type="SUPFAM" id="SSF47203">
    <property type="entry name" value="Acyl-CoA dehydrogenase C-terminal domain-like"/>
    <property type="match status" value="1"/>
</dbReference>
<keyword evidence="3 5" id="KW-0285">Flavoprotein</keyword>
<evidence type="ECO:0000313" key="9">
    <source>
        <dbReference type="EMBL" id="MBP1906200.1"/>
    </source>
</evidence>
<organism evidence="9 10">
    <name type="scientific">Paenibacillus turicensis</name>
    <dbReference type="NCBI Taxonomy" id="160487"/>
    <lineage>
        <taxon>Bacteria</taxon>
        <taxon>Bacillati</taxon>
        <taxon>Bacillota</taxon>
        <taxon>Bacilli</taxon>
        <taxon>Bacillales</taxon>
        <taxon>Paenibacillaceae</taxon>
        <taxon>Paenibacillus</taxon>
    </lineage>
</organism>
<dbReference type="InterPro" id="IPR009075">
    <property type="entry name" value="AcylCo_DH/oxidase_C"/>
</dbReference>
<evidence type="ECO:0000256" key="5">
    <source>
        <dbReference type="RuleBase" id="RU362125"/>
    </source>
</evidence>
<evidence type="ECO:0000256" key="3">
    <source>
        <dbReference type="ARBA" id="ARBA00022630"/>
    </source>
</evidence>
<evidence type="ECO:0000259" key="7">
    <source>
        <dbReference type="Pfam" id="PF02770"/>
    </source>
</evidence>
<keyword evidence="10" id="KW-1185">Reference proteome</keyword>
<dbReference type="InterPro" id="IPR013786">
    <property type="entry name" value="AcylCoA_DH/ox_N"/>
</dbReference>
<keyword evidence="5" id="KW-0560">Oxidoreductase</keyword>
<gene>
    <name evidence="9" type="ORF">J2Z32_002849</name>
</gene>
<evidence type="ECO:0000256" key="1">
    <source>
        <dbReference type="ARBA" id="ARBA00001974"/>
    </source>
</evidence>
<reference evidence="9 10" key="1">
    <citation type="submission" date="2021-03" db="EMBL/GenBank/DDBJ databases">
        <title>Genomic Encyclopedia of Type Strains, Phase IV (KMG-IV): sequencing the most valuable type-strain genomes for metagenomic binning, comparative biology and taxonomic classification.</title>
        <authorList>
            <person name="Goeker M."/>
        </authorList>
    </citation>
    <scope>NUCLEOTIDE SEQUENCE [LARGE SCALE GENOMIC DNA]</scope>
    <source>
        <strain evidence="9 10">DSM 14349</strain>
    </source>
</reference>
<dbReference type="Pfam" id="PF02771">
    <property type="entry name" value="Acyl-CoA_dh_N"/>
    <property type="match status" value="1"/>
</dbReference>
<dbReference type="InterPro" id="IPR006089">
    <property type="entry name" value="Acyl-CoA_DH_CS"/>
</dbReference>
<proteinExistence type="inferred from homology"/>
<dbReference type="PANTHER" id="PTHR43884:SF12">
    <property type="entry name" value="ISOVALERYL-COA DEHYDROGENASE, MITOCHONDRIAL-RELATED"/>
    <property type="match status" value="1"/>
</dbReference>
<evidence type="ECO:0000313" key="10">
    <source>
        <dbReference type="Proteomes" id="UP001519272"/>
    </source>
</evidence>
<dbReference type="RefSeq" id="WP_210089803.1">
    <property type="nucleotide sequence ID" value="NZ_JAGGKG010000013.1"/>
</dbReference>
<dbReference type="InterPro" id="IPR009100">
    <property type="entry name" value="AcylCoA_DH/oxidase_NM_dom_sf"/>
</dbReference>
<dbReference type="InterPro" id="IPR036250">
    <property type="entry name" value="AcylCo_DH-like_C"/>
</dbReference>
<protein>
    <submittedName>
        <fullName evidence="9">Alkylation response protein AidB-like acyl-CoA dehydrogenase</fullName>
    </submittedName>
</protein>
<evidence type="ECO:0000259" key="8">
    <source>
        <dbReference type="Pfam" id="PF02771"/>
    </source>
</evidence>
<dbReference type="SUPFAM" id="SSF56645">
    <property type="entry name" value="Acyl-CoA dehydrogenase NM domain-like"/>
    <property type="match status" value="1"/>
</dbReference>
<comment type="cofactor">
    <cofactor evidence="1 5">
        <name>FAD</name>
        <dbReference type="ChEBI" id="CHEBI:57692"/>
    </cofactor>
</comment>
<dbReference type="EMBL" id="JAGGKG010000013">
    <property type="protein sequence ID" value="MBP1906200.1"/>
    <property type="molecule type" value="Genomic_DNA"/>
</dbReference>
<feature type="domain" description="Acyl-CoA dehydrogenase/oxidase C-terminal" evidence="6">
    <location>
        <begin position="229"/>
        <end position="368"/>
    </location>
</feature>
<dbReference type="Pfam" id="PF00441">
    <property type="entry name" value="Acyl-CoA_dh_1"/>
    <property type="match status" value="1"/>
</dbReference>
<feature type="domain" description="Acyl-CoA dehydrogenase/oxidase N-terminal" evidence="8">
    <location>
        <begin position="6"/>
        <end position="116"/>
    </location>
</feature>
<comment type="caution">
    <text evidence="9">The sequence shown here is derived from an EMBL/GenBank/DDBJ whole genome shotgun (WGS) entry which is preliminary data.</text>
</comment>
<evidence type="ECO:0000259" key="6">
    <source>
        <dbReference type="Pfam" id="PF00441"/>
    </source>
</evidence>
<comment type="similarity">
    <text evidence="2 5">Belongs to the acyl-CoA dehydrogenase family.</text>
</comment>
<evidence type="ECO:0000256" key="2">
    <source>
        <dbReference type="ARBA" id="ARBA00009347"/>
    </source>
</evidence>